<comment type="caution">
    <text evidence="2">The sequence shown here is derived from an EMBL/GenBank/DDBJ whole genome shotgun (WGS) entry which is preliminary data.</text>
</comment>
<organism evidence="2 3">
    <name type="scientific">Limimaricola litoreus</name>
    <dbReference type="NCBI Taxonomy" id="2955316"/>
    <lineage>
        <taxon>Bacteria</taxon>
        <taxon>Pseudomonadati</taxon>
        <taxon>Pseudomonadota</taxon>
        <taxon>Alphaproteobacteria</taxon>
        <taxon>Rhodobacterales</taxon>
        <taxon>Paracoccaceae</taxon>
        <taxon>Limimaricola</taxon>
    </lineage>
</organism>
<accession>A0A9X2FPE1</accession>
<keyword evidence="3" id="KW-1185">Reference proteome</keyword>
<proteinExistence type="predicted"/>
<dbReference type="Proteomes" id="UP001139477">
    <property type="component" value="Unassembled WGS sequence"/>
</dbReference>
<protein>
    <submittedName>
        <fullName evidence="2">Uncharacterized protein</fullName>
    </submittedName>
</protein>
<dbReference type="RefSeq" id="WP_253330236.1">
    <property type="nucleotide sequence ID" value="NZ_JAMYXC010000056.1"/>
</dbReference>
<feature type="region of interest" description="Disordered" evidence="1">
    <location>
        <begin position="35"/>
        <end position="60"/>
    </location>
</feature>
<dbReference type="EMBL" id="JAMYXC010000056">
    <property type="protein sequence ID" value="MCP1167795.1"/>
    <property type="molecule type" value="Genomic_DNA"/>
</dbReference>
<gene>
    <name evidence="2" type="ORF">NHG85_04525</name>
</gene>
<feature type="non-terminal residue" evidence="2">
    <location>
        <position position="1"/>
    </location>
</feature>
<reference evidence="2" key="1">
    <citation type="submission" date="2022-06" db="EMBL/GenBank/DDBJ databases">
        <title>Limimaricola sediminis sp. nov., isolated from an intertidal sediment.</title>
        <authorList>
            <person name="Shao X."/>
        </authorList>
    </citation>
    <scope>NUCLEOTIDE SEQUENCE</scope>
    <source>
        <strain evidence="2">ASW11-118</strain>
    </source>
</reference>
<sequence length="60" mass="6156">GAARLARQVAPLGPAAGGYHRFELRFGPEGAALPIDSGPRLGYGGPARTRTPRCPAAMTP</sequence>
<evidence type="ECO:0000256" key="1">
    <source>
        <dbReference type="SAM" id="MobiDB-lite"/>
    </source>
</evidence>
<evidence type="ECO:0000313" key="2">
    <source>
        <dbReference type="EMBL" id="MCP1167795.1"/>
    </source>
</evidence>
<dbReference type="AlphaFoldDB" id="A0A9X2FPE1"/>
<name>A0A9X2FPE1_9RHOB</name>
<evidence type="ECO:0000313" key="3">
    <source>
        <dbReference type="Proteomes" id="UP001139477"/>
    </source>
</evidence>